<dbReference type="PANTHER" id="PTHR30469">
    <property type="entry name" value="MULTIDRUG RESISTANCE PROTEIN MDTA"/>
    <property type="match status" value="1"/>
</dbReference>
<organism evidence="2">
    <name type="scientific">Candidatus Kentrum sp. LFY</name>
    <dbReference type="NCBI Taxonomy" id="2126342"/>
    <lineage>
        <taxon>Bacteria</taxon>
        <taxon>Pseudomonadati</taxon>
        <taxon>Pseudomonadota</taxon>
        <taxon>Gammaproteobacteria</taxon>
        <taxon>Candidatus Kentrum</taxon>
    </lineage>
</organism>
<dbReference type="Gene3D" id="2.40.50.100">
    <property type="match status" value="1"/>
</dbReference>
<dbReference type="InterPro" id="IPR006143">
    <property type="entry name" value="RND_pump_MFP"/>
</dbReference>
<reference evidence="2" key="1">
    <citation type="submission" date="2019-02" db="EMBL/GenBank/DDBJ databases">
        <authorList>
            <person name="Gruber-Vodicka R. H."/>
            <person name="Seah K. B. B."/>
        </authorList>
    </citation>
    <scope>NUCLEOTIDE SEQUENCE</scope>
    <source>
        <strain evidence="2">BECK_BY7</strain>
    </source>
</reference>
<dbReference type="EMBL" id="CAADFN010000061">
    <property type="protein sequence ID" value="VFK19679.1"/>
    <property type="molecule type" value="Genomic_DNA"/>
</dbReference>
<dbReference type="GO" id="GO:1990281">
    <property type="term" value="C:efflux pump complex"/>
    <property type="evidence" value="ECO:0007669"/>
    <property type="project" value="TreeGrafter"/>
</dbReference>
<dbReference type="PANTHER" id="PTHR30469:SF38">
    <property type="entry name" value="HLYD FAMILY SECRETION PROTEIN"/>
    <property type="match status" value="1"/>
</dbReference>
<dbReference type="NCBIfam" id="TIGR01730">
    <property type="entry name" value="RND_mfp"/>
    <property type="match status" value="1"/>
</dbReference>
<dbReference type="Gene3D" id="1.10.287.470">
    <property type="entry name" value="Helix hairpin bin"/>
    <property type="match status" value="1"/>
</dbReference>
<dbReference type="SUPFAM" id="SSF111369">
    <property type="entry name" value="HlyD-like secretion proteins"/>
    <property type="match status" value="1"/>
</dbReference>
<dbReference type="AlphaFoldDB" id="A0A450WRM4"/>
<accession>A0A450WRM4</accession>
<dbReference type="Gene3D" id="2.40.30.170">
    <property type="match status" value="1"/>
</dbReference>
<name>A0A450WRM4_9GAMM</name>
<gene>
    <name evidence="2" type="ORF">BECKLFY1418C_GA0070996_106114</name>
</gene>
<protein>
    <submittedName>
        <fullName evidence="2">RND family efflux transporter, MFP subunit</fullName>
    </submittedName>
</protein>
<evidence type="ECO:0000313" key="2">
    <source>
        <dbReference type="EMBL" id="VFK19679.1"/>
    </source>
</evidence>
<evidence type="ECO:0000256" key="1">
    <source>
        <dbReference type="ARBA" id="ARBA00009477"/>
    </source>
</evidence>
<sequence>MISLVPKLELGSMDRGNSSFRRSFQNSRLETSGKGFFSITPLSEIRSNCEAERERNKSLLLPTRAISHHARSTIFQPFLPLYDFLGNARGRFMKGYPQNGHGTPRRPLPPSIRVFLAIMLAIPIQAFIAQIPGAWAAPITSTPAPIGPIGSATTSTSPSPVALDTASPTSEIHAQLKSRRETVLSSELDARIREIPIRDGDRFAKRQVLVRLDCALQQARLAKTKAVLAGAEKVAKIQNRLLELNSTGTLEAALARIDVDKARADIRVQSIMLSKCTVSAPFAGRVVETKARGHQFVRTGQALVEILDDSSLDIDFIAPSRWLAWLKAGQEFSILINETKRSYPGKVVRLGAKVDPVSQLVKVMGTISGRFPELMSGMSGRIIITPPEDGGR</sequence>
<proteinExistence type="inferred from homology"/>
<dbReference type="GO" id="GO:0015562">
    <property type="term" value="F:efflux transmembrane transporter activity"/>
    <property type="evidence" value="ECO:0007669"/>
    <property type="project" value="TreeGrafter"/>
</dbReference>
<comment type="similarity">
    <text evidence="1">Belongs to the membrane fusion protein (MFP) (TC 8.A.1) family.</text>
</comment>